<keyword evidence="4" id="KW-1185">Reference proteome</keyword>
<gene>
    <name evidence="3" type="ORF">SAMN04488063_2309</name>
</gene>
<evidence type="ECO:0000313" key="4">
    <source>
        <dbReference type="Proteomes" id="UP000198876"/>
    </source>
</evidence>
<evidence type="ECO:0000256" key="1">
    <source>
        <dbReference type="SAM" id="MobiDB-lite"/>
    </source>
</evidence>
<feature type="compositionally biased region" description="Acidic residues" evidence="1">
    <location>
        <begin position="1"/>
        <end position="12"/>
    </location>
</feature>
<organism evidence="3 4">
    <name type="scientific">Halopelagius inordinatus</name>
    <dbReference type="NCBI Taxonomy" id="553467"/>
    <lineage>
        <taxon>Archaea</taxon>
        <taxon>Methanobacteriati</taxon>
        <taxon>Methanobacteriota</taxon>
        <taxon>Stenosarchaea group</taxon>
        <taxon>Halobacteria</taxon>
        <taxon>Halobacteriales</taxon>
        <taxon>Haloferacaceae</taxon>
    </lineage>
</organism>
<dbReference type="SUPFAM" id="SSF52540">
    <property type="entry name" value="P-loop containing nucleoside triphosphate hydrolases"/>
    <property type="match status" value="1"/>
</dbReference>
<feature type="compositionally biased region" description="Low complexity" evidence="1">
    <location>
        <begin position="26"/>
        <end position="36"/>
    </location>
</feature>
<proteinExistence type="predicted"/>
<evidence type="ECO:0000313" key="3">
    <source>
        <dbReference type="EMBL" id="SFG52608.1"/>
    </source>
</evidence>
<dbReference type="Gene3D" id="3.40.50.300">
    <property type="entry name" value="P-loop containing nucleotide triphosphate hydrolases"/>
    <property type="match status" value="2"/>
</dbReference>
<dbReference type="AlphaFoldDB" id="A0A1I2SIM2"/>
<dbReference type="Proteomes" id="UP000198876">
    <property type="component" value="Unassembled WGS sequence"/>
</dbReference>
<dbReference type="PANTHER" id="PTHR30121">
    <property type="entry name" value="UNCHARACTERIZED PROTEIN YJGR-RELATED"/>
    <property type="match status" value="1"/>
</dbReference>
<dbReference type="Pfam" id="PF01935">
    <property type="entry name" value="DUF87"/>
    <property type="match status" value="1"/>
</dbReference>
<feature type="region of interest" description="Disordered" evidence="1">
    <location>
        <begin position="1"/>
        <end position="74"/>
    </location>
</feature>
<dbReference type="EMBL" id="FOOQ01000002">
    <property type="protein sequence ID" value="SFG52608.1"/>
    <property type="molecule type" value="Genomic_DNA"/>
</dbReference>
<name>A0A1I2SIM2_9EURY</name>
<sequence length="627" mass="68787">MVDLGDFEEETNVGERSSTGDDANGSASEEPAAPAPTGSNGESSAADASETRDGSSEDGLTFDEMDVEPAGSDRGIGAIAVSKGLRVAEDGDDTSLRAFVTTGNRENVRLGKYLLVPYPDDELLFCRISALEYAQEFQADDATEIHARRAMRRDDFDERDYKFVAALDPVAVLFEDGPDLKRRMVDRVPKPQAVVAEASDAEQIKTGLNIPPEGVFLGHLSVGGEKVRTAAEPPTIDYRLKDDYADGDPLVFRHTLVAGGTGSGKTHASKNLLRQLLDSDRTYEMDDGRDARMAVVQFDPQDEYAQMHDDNPAMDAGVSRRYEREGIAHGGHDDTLALVPKEDGIPYGGDGHGAEQLEFTIPFSMARDRPWLVAGSSLNENQYPALRELLRRFFRDYGDAGTYEEFLTFLDDPTLKEELHEAGRVHEATYDAVKRRVRGVPNGVFDQSARPITELDHELVRPGGLTVIPTYHLSTSRAKEMFVLAVSALLIDDKLSNAPDSQRIKETPLVLGMDEAHNFLSDADTVQARKVVSKFTEAAKQGRKERLGLFLITQDPQDVAEPVFKQVNTKLVLNLGDDDAIQSVNIPPNLEGKVPYMEKGQMVVYSPDNSEPVELVGLSTCVTRHGD</sequence>
<dbReference type="InterPro" id="IPR002789">
    <property type="entry name" value="HerA_central"/>
</dbReference>
<dbReference type="RefSeq" id="WP_092892286.1">
    <property type="nucleotide sequence ID" value="NZ_FOOQ01000002.1"/>
</dbReference>
<accession>A0A1I2SIM2</accession>
<feature type="domain" description="Helicase HerA central" evidence="2">
    <location>
        <begin position="246"/>
        <end position="484"/>
    </location>
</feature>
<dbReference type="InterPro" id="IPR051162">
    <property type="entry name" value="T4SS_component"/>
</dbReference>
<dbReference type="OrthoDB" id="10575at2157"/>
<protein>
    <recommendedName>
        <fullName evidence="2">Helicase HerA central domain-containing protein</fullName>
    </recommendedName>
</protein>
<dbReference type="PANTHER" id="PTHR30121:SF6">
    <property type="entry name" value="SLR6007 PROTEIN"/>
    <property type="match status" value="1"/>
</dbReference>
<dbReference type="STRING" id="553467.SAMN04488063_2309"/>
<dbReference type="InterPro" id="IPR027417">
    <property type="entry name" value="P-loop_NTPase"/>
</dbReference>
<reference evidence="4" key="1">
    <citation type="submission" date="2016-10" db="EMBL/GenBank/DDBJ databases">
        <authorList>
            <person name="Varghese N."/>
            <person name="Submissions S."/>
        </authorList>
    </citation>
    <scope>NUCLEOTIDE SEQUENCE [LARGE SCALE GENOMIC DNA]</scope>
    <source>
        <strain evidence="4">CGMCC 1.7739</strain>
    </source>
</reference>
<evidence type="ECO:0000259" key="2">
    <source>
        <dbReference type="Pfam" id="PF01935"/>
    </source>
</evidence>